<sequence length="321" mass="35876">MLLLLLLLVMLQTILTLTLTYDDFCYDDGQCDPYAWGDMFPSCHPLLDAHHSPIDLGWQQVRDAQLDELQLSGFNSTPKGQWRLTNQGHSVVLEVGGGLSVSGGGLPGLYRTVQLHFHWGSASTNGSEHTLLLQRFPMEMHIVSIKSSHPNLTAALDDPTGLAVLAIFIDLSYMDNENFQPISSALPFITYRGQEKSIRPFPLLTLLPQANLSQYYRYHGSLTTPPCSHAVLWTIYEMPISISWAQFEPFVSGIYSTEEGAEPAALLQNNFRHIHRTYSHVYASKHARLLSSAPLFTTCPVTLPLFLILTALRSAFSTLNW</sequence>
<keyword evidence="4 7" id="KW-0862">Zinc</keyword>
<evidence type="ECO:0000256" key="5">
    <source>
        <dbReference type="ARBA" id="ARBA00023180"/>
    </source>
</evidence>
<keyword evidence="7" id="KW-0732">Signal</keyword>
<comment type="function">
    <text evidence="7">Reversible hydration of carbon dioxide.</text>
</comment>
<dbReference type="GO" id="GO:0005886">
    <property type="term" value="C:plasma membrane"/>
    <property type="evidence" value="ECO:0007669"/>
    <property type="project" value="TreeGrafter"/>
</dbReference>
<comment type="catalytic activity">
    <reaction evidence="7">
        <text>hydrogencarbonate + H(+) = CO2 + H2O</text>
        <dbReference type="Rhea" id="RHEA:10748"/>
        <dbReference type="ChEBI" id="CHEBI:15377"/>
        <dbReference type="ChEBI" id="CHEBI:15378"/>
        <dbReference type="ChEBI" id="CHEBI:16526"/>
        <dbReference type="ChEBI" id="CHEBI:17544"/>
        <dbReference type="EC" id="4.2.1.1"/>
    </reaction>
</comment>
<protein>
    <recommendedName>
        <fullName evidence="2 7">Carbonic anhydrase</fullName>
        <ecNumber evidence="2 7">4.2.1.1</ecNumber>
    </recommendedName>
</protein>
<evidence type="ECO:0000256" key="4">
    <source>
        <dbReference type="ARBA" id="ARBA00022833"/>
    </source>
</evidence>
<evidence type="ECO:0000256" key="2">
    <source>
        <dbReference type="ARBA" id="ARBA00012925"/>
    </source>
</evidence>
<keyword evidence="5" id="KW-0325">Glycoprotein</keyword>
<dbReference type="InterPro" id="IPR036398">
    <property type="entry name" value="CA_dom_sf"/>
</dbReference>
<reference evidence="9" key="2">
    <citation type="submission" date="2025-08" db="UniProtKB">
        <authorList>
            <consortium name="Ensembl"/>
        </authorList>
    </citation>
    <scope>IDENTIFICATION</scope>
</reference>
<dbReference type="FunFam" id="3.10.200.10:FF:000003">
    <property type="entry name" value="Carbonic anhydrase 12"/>
    <property type="match status" value="1"/>
</dbReference>
<evidence type="ECO:0000313" key="9">
    <source>
        <dbReference type="Ensembl" id="ENSPNAP00000010428.1"/>
    </source>
</evidence>
<reference evidence="9 10" key="1">
    <citation type="submission" date="2020-10" db="EMBL/GenBank/DDBJ databases">
        <title>Pygocentrus nattereri (red-bellied piranha) genome, fPygNat1, primary haplotype.</title>
        <authorList>
            <person name="Myers G."/>
            <person name="Meyer A."/>
            <person name="Karagic N."/>
            <person name="Pippel M."/>
            <person name="Winkler S."/>
            <person name="Tracey A."/>
            <person name="Wood J."/>
            <person name="Formenti G."/>
            <person name="Howe K."/>
            <person name="Fedrigo O."/>
            <person name="Jarvis E.D."/>
        </authorList>
    </citation>
    <scope>NUCLEOTIDE SEQUENCE [LARGE SCALE GENOMIC DNA]</scope>
</reference>
<keyword evidence="10" id="KW-1185">Reference proteome</keyword>
<dbReference type="Proteomes" id="UP001501920">
    <property type="component" value="Chromosome 18"/>
</dbReference>
<dbReference type="Pfam" id="PF00194">
    <property type="entry name" value="Carb_anhydrase"/>
    <property type="match status" value="1"/>
</dbReference>
<proteinExistence type="inferred from homology"/>
<name>A0A3B4CG36_PYGNA</name>
<feature type="chain" id="PRO_5025085362" description="Carbonic anhydrase" evidence="7">
    <location>
        <begin position="17"/>
        <end position="321"/>
    </location>
</feature>
<feature type="domain" description="Alpha-carbonic anhydrase" evidence="8">
    <location>
        <begin position="22"/>
        <end position="282"/>
    </location>
</feature>
<reference evidence="9" key="3">
    <citation type="submission" date="2025-09" db="UniProtKB">
        <authorList>
            <consortium name="Ensembl"/>
        </authorList>
    </citation>
    <scope>IDENTIFICATION</scope>
</reference>
<organism evidence="9 10">
    <name type="scientific">Pygocentrus nattereri</name>
    <name type="common">Red-bellied piranha</name>
    <dbReference type="NCBI Taxonomy" id="42514"/>
    <lineage>
        <taxon>Eukaryota</taxon>
        <taxon>Metazoa</taxon>
        <taxon>Chordata</taxon>
        <taxon>Craniata</taxon>
        <taxon>Vertebrata</taxon>
        <taxon>Euteleostomi</taxon>
        <taxon>Actinopterygii</taxon>
        <taxon>Neopterygii</taxon>
        <taxon>Teleostei</taxon>
        <taxon>Ostariophysi</taxon>
        <taxon>Characiformes</taxon>
        <taxon>Characoidei</taxon>
        <taxon>Pygocentrus</taxon>
    </lineage>
</organism>
<accession>A0A3B4CG36</accession>
<comment type="similarity">
    <text evidence="1 7">Belongs to the alpha-carbonic anhydrase family.</text>
</comment>
<dbReference type="GO" id="GO:0004089">
    <property type="term" value="F:carbonate dehydratase activity"/>
    <property type="evidence" value="ECO:0007669"/>
    <property type="project" value="UniProtKB-UniRule"/>
</dbReference>
<evidence type="ECO:0000313" key="10">
    <source>
        <dbReference type="Proteomes" id="UP001501920"/>
    </source>
</evidence>
<dbReference type="GeneID" id="108425134"/>
<dbReference type="OrthoDB" id="429145at2759"/>
<evidence type="ECO:0000256" key="6">
    <source>
        <dbReference type="ARBA" id="ARBA00023239"/>
    </source>
</evidence>
<dbReference type="Gene3D" id="3.10.200.10">
    <property type="entry name" value="Alpha carbonic anhydrase"/>
    <property type="match status" value="1"/>
</dbReference>
<keyword evidence="6 7" id="KW-0456">Lyase</keyword>
<dbReference type="GeneTree" id="ENSGT00940000162972"/>
<evidence type="ECO:0000259" key="8">
    <source>
        <dbReference type="PROSITE" id="PS51144"/>
    </source>
</evidence>
<dbReference type="PROSITE" id="PS51144">
    <property type="entry name" value="ALPHA_CA_2"/>
    <property type="match status" value="1"/>
</dbReference>
<dbReference type="GO" id="GO:0008270">
    <property type="term" value="F:zinc ion binding"/>
    <property type="evidence" value="ECO:0007669"/>
    <property type="project" value="UniProtKB-UniRule"/>
</dbReference>
<dbReference type="Ensembl" id="ENSPNAT00000017086.2">
    <property type="protein sequence ID" value="ENSPNAP00000010428.1"/>
    <property type="gene ID" value="ENSPNAG00000015988.2"/>
</dbReference>
<comment type="cofactor">
    <cofactor evidence="7">
        <name>Zn(2+)</name>
        <dbReference type="ChEBI" id="CHEBI:29105"/>
    </cofactor>
</comment>
<dbReference type="CTD" id="80733"/>
<dbReference type="InterPro" id="IPR001148">
    <property type="entry name" value="CA_dom"/>
</dbReference>
<dbReference type="SUPFAM" id="SSF51069">
    <property type="entry name" value="Carbonic anhydrase"/>
    <property type="match status" value="1"/>
</dbReference>
<dbReference type="EC" id="4.2.1.1" evidence="2 7"/>
<dbReference type="OMA" id="TGHWTLK"/>
<dbReference type="RefSeq" id="XP_017549061.1">
    <property type="nucleotide sequence ID" value="XM_017693572.2"/>
</dbReference>
<feature type="signal peptide" evidence="7">
    <location>
        <begin position="1"/>
        <end position="16"/>
    </location>
</feature>
<evidence type="ECO:0000256" key="3">
    <source>
        <dbReference type="ARBA" id="ARBA00022723"/>
    </source>
</evidence>
<dbReference type="SMART" id="SM01057">
    <property type="entry name" value="Carb_anhydrase"/>
    <property type="match status" value="1"/>
</dbReference>
<evidence type="ECO:0000256" key="7">
    <source>
        <dbReference type="RuleBase" id="RU367011"/>
    </source>
</evidence>
<dbReference type="PANTHER" id="PTHR18952">
    <property type="entry name" value="CARBONIC ANHYDRASE"/>
    <property type="match status" value="1"/>
</dbReference>
<evidence type="ECO:0000256" key="1">
    <source>
        <dbReference type="ARBA" id="ARBA00010718"/>
    </source>
</evidence>
<dbReference type="STRING" id="42514.ENSPNAP00000010428"/>
<dbReference type="AlphaFoldDB" id="A0A3B4CG36"/>
<dbReference type="InterPro" id="IPR018338">
    <property type="entry name" value="Carbonic_anhydrase_a-class_CS"/>
</dbReference>
<dbReference type="PANTHER" id="PTHR18952:SF134">
    <property type="entry name" value="CARBONIC ANHYDRASE 15"/>
    <property type="match status" value="1"/>
</dbReference>
<keyword evidence="3 7" id="KW-0479">Metal-binding</keyword>
<dbReference type="PROSITE" id="PS00162">
    <property type="entry name" value="ALPHA_CA_1"/>
    <property type="match status" value="1"/>
</dbReference>
<dbReference type="InterPro" id="IPR023561">
    <property type="entry name" value="Carbonic_anhydrase_a-class"/>
</dbReference>